<dbReference type="Pfam" id="PF09407">
    <property type="entry name" value="AbiEi_1"/>
    <property type="match status" value="1"/>
</dbReference>
<dbReference type="Proteomes" id="UP000612899">
    <property type="component" value="Unassembled WGS sequence"/>
</dbReference>
<evidence type="ECO:0000313" key="3">
    <source>
        <dbReference type="Proteomes" id="UP000612899"/>
    </source>
</evidence>
<sequence length="213" mass="23125">MATRQAGLPPELAQAPLRTVRPRDITVYAHARSQLARLAESGLLHRLAPGFYAIVPQDRVGRNWLPSLEGAAAGIAAAEFGAGGYALMGMAAARLHRGVPRAIAVASVAAPRRRESIMLTDRAATIRFFVRDLDAMHVEMLQTDMGGCLVTTPEQTVLELAHLAGAEGLQQEAESAIRALLPRCDPEILRDIAAHQRLKRALDRVLKMEDLDE</sequence>
<dbReference type="AlphaFoldDB" id="A0A8J3Q3Q7"/>
<accession>A0A8J3Q3Q7</accession>
<dbReference type="InterPro" id="IPR018547">
    <property type="entry name" value="AbiEi_C"/>
</dbReference>
<keyword evidence="3" id="KW-1185">Reference proteome</keyword>
<dbReference type="EMBL" id="BONY01000006">
    <property type="protein sequence ID" value="GIH03285.1"/>
    <property type="molecule type" value="Genomic_DNA"/>
</dbReference>
<evidence type="ECO:0000313" key="2">
    <source>
        <dbReference type="EMBL" id="GIH03285.1"/>
    </source>
</evidence>
<comment type="caution">
    <text evidence="2">The sequence shown here is derived from an EMBL/GenBank/DDBJ whole genome shotgun (WGS) entry which is preliminary data.</text>
</comment>
<protein>
    <recommendedName>
        <fullName evidence="1">AbiEi antitoxin C-terminal domain-containing protein</fullName>
    </recommendedName>
</protein>
<proteinExistence type="predicted"/>
<name>A0A8J3Q3Q7_9ACTN</name>
<evidence type="ECO:0000259" key="1">
    <source>
        <dbReference type="Pfam" id="PF09407"/>
    </source>
</evidence>
<feature type="domain" description="AbiEi antitoxin C-terminal" evidence="1">
    <location>
        <begin position="82"/>
        <end position="197"/>
    </location>
</feature>
<organism evidence="2 3">
    <name type="scientific">Rhizocola hellebori</name>
    <dbReference type="NCBI Taxonomy" id="1392758"/>
    <lineage>
        <taxon>Bacteria</taxon>
        <taxon>Bacillati</taxon>
        <taxon>Actinomycetota</taxon>
        <taxon>Actinomycetes</taxon>
        <taxon>Micromonosporales</taxon>
        <taxon>Micromonosporaceae</taxon>
        <taxon>Rhizocola</taxon>
    </lineage>
</organism>
<dbReference type="RefSeq" id="WP_203907193.1">
    <property type="nucleotide sequence ID" value="NZ_BONY01000006.1"/>
</dbReference>
<gene>
    <name evidence="2" type="ORF">Rhe02_13520</name>
</gene>
<reference evidence="2" key="1">
    <citation type="submission" date="2021-01" db="EMBL/GenBank/DDBJ databases">
        <title>Whole genome shotgun sequence of Rhizocola hellebori NBRC 109834.</title>
        <authorList>
            <person name="Komaki H."/>
            <person name="Tamura T."/>
        </authorList>
    </citation>
    <scope>NUCLEOTIDE SEQUENCE</scope>
    <source>
        <strain evidence="2">NBRC 109834</strain>
    </source>
</reference>